<feature type="compositionally biased region" description="Pro residues" evidence="1">
    <location>
        <begin position="413"/>
        <end position="422"/>
    </location>
</feature>
<reference evidence="2" key="2">
    <citation type="submission" date="2013-10" db="EMBL/GenBank/DDBJ databases">
        <authorList>
            <person name="Aslett M."/>
        </authorList>
    </citation>
    <scope>NUCLEOTIDE SEQUENCE [LARGE SCALE GENOMIC DNA]</scope>
    <source>
        <strain evidence="2">Weybridge</strain>
    </source>
</reference>
<feature type="region of interest" description="Disordered" evidence="1">
    <location>
        <begin position="480"/>
        <end position="516"/>
    </location>
</feature>
<dbReference type="Pfam" id="PF12314">
    <property type="entry name" value="IMCp"/>
    <property type="match status" value="1"/>
</dbReference>
<feature type="region of interest" description="Disordered" evidence="1">
    <location>
        <begin position="408"/>
        <end position="439"/>
    </location>
</feature>
<evidence type="ECO:0000313" key="3">
    <source>
        <dbReference type="Proteomes" id="UP000030763"/>
    </source>
</evidence>
<sequence length="652" mass="72715">MHGWCALLGRGSTVVGKEGPRPTSGSRPHASWLPRPSTDEASVKLSFEGNERKHPQRRWMEEDFNPSLLHTSQSPFYVKLILRTRLRPRRTSTLTIFQAKMSQENAGCGTMPFCGTPTCEGLTCEAEQVQRAHIRLQADQPVIPVPVYQEIQKRDKYIEVPQVEVKDSIVPKVYNQSAVHDVPKVHVDCGERNLAIETEKVIERDVQVPVHVGYAPQFVPKWDIREVPRPVPKYEGEQQIIEIEVPQIEYKDTYVEKEVVVDVKEKIVPKVTEVVKEVEVMQYEWKEKYQDVPVYKYVPKFDVELDCPPPLIVPYTETRYVQDEPQTSNPYCGWSACCTQVHQEPHIKTVEKAVRTEQQRLYPGSAQLTEANMNYPMGQDFASQFQKSTEERVLRGNSVSDGPVRQAVLSQLPPGPVYPKPTPQVGAADKSKSGGARLNEKKQSFWSWLTGKKEEEQTPTVAEKFGYPENMPTDFAAAFQGQGAPVNGGSSPQPADVDGVTPEEKDKPSDELEPSVVYRGAVNKPPEYGGELDPISFKLHAIEIHQFVPLPNMEAPEFVKALSSGIMTNDVSGLEKFFGGHVPPGWADPDVTGIPATTMSDILSGNAQNVGIMSPLVCQLSSQFAKQGFVPGGTQDMTHVGSFKRNTSQPQQ</sequence>
<dbReference type="AlphaFoldDB" id="U6MBU1"/>
<evidence type="ECO:0000256" key="1">
    <source>
        <dbReference type="SAM" id="MobiDB-lite"/>
    </source>
</evidence>
<dbReference type="GeneID" id="25336581"/>
<evidence type="ECO:0000313" key="2">
    <source>
        <dbReference type="EMBL" id="CDJ59944.1"/>
    </source>
</evidence>
<dbReference type="OrthoDB" id="390934at2759"/>
<accession>U6MBU1</accession>
<dbReference type="RefSeq" id="XP_013336589.1">
    <property type="nucleotide sequence ID" value="XM_013481135.1"/>
</dbReference>
<dbReference type="InterPro" id="IPR022086">
    <property type="entry name" value="IMCp"/>
</dbReference>
<keyword evidence="3" id="KW-1185">Reference proteome</keyword>
<dbReference type="OMA" id="VNPTIEY"/>
<dbReference type="VEuPathDB" id="ToxoDB:EMWEY_00025950"/>
<organism evidence="2 3">
    <name type="scientific">Eimeria maxima</name>
    <name type="common">Coccidian parasite</name>
    <dbReference type="NCBI Taxonomy" id="5804"/>
    <lineage>
        <taxon>Eukaryota</taxon>
        <taxon>Sar</taxon>
        <taxon>Alveolata</taxon>
        <taxon>Apicomplexa</taxon>
        <taxon>Conoidasida</taxon>
        <taxon>Coccidia</taxon>
        <taxon>Eucoccidiorida</taxon>
        <taxon>Eimeriorina</taxon>
        <taxon>Eimeriidae</taxon>
        <taxon>Eimeria</taxon>
    </lineage>
</organism>
<gene>
    <name evidence="2" type="ORF">EMWEY_00025950</name>
</gene>
<dbReference type="EMBL" id="HG721015">
    <property type="protein sequence ID" value="CDJ59944.1"/>
    <property type="molecule type" value="Genomic_DNA"/>
</dbReference>
<protein>
    <recommendedName>
        <fullName evidence="4">Articulin family protein, related</fullName>
    </recommendedName>
</protein>
<dbReference type="Proteomes" id="UP000030763">
    <property type="component" value="Unassembled WGS sequence"/>
</dbReference>
<feature type="region of interest" description="Disordered" evidence="1">
    <location>
        <begin position="12"/>
        <end position="41"/>
    </location>
</feature>
<evidence type="ECO:0008006" key="4">
    <source>
        <dbReference type="Google" id="ProtNLM"/>
    </source>
</evidence>
<reference evidence="2" key="1">
    <citation type="submission" date="2013-10" db="EMBL/GenBank/DDBJ databases">
        <title>Genomic analysis of the causative agents of coccidiosis in chickens.</title>
        <authorList>
            <person name="Reid A.J."/>
            <person name="Blake D."/>
            <person name="Billington K."/>
            <person name="Browne H."/>
            <person name="Dunn M."/>
            <person name="Hung S."/>
            <person name="Kawahara F."/>
            <person name="Miranda-Saavedra D."/>
            <person name="Mourier T."/>
            <person name="Nagra H."/>
            <person name="Otto T.D."/>
            <person name="Rawlings N."/>
            <person name="Sanchez A."/>
            <person name="Sanders M."/>
            <person name="Subramaniam C."/>
            <person name="Tay Y."/>
            <person name="Dear P."/>
            <person name="Doerig C."/>
            <person name="Gruber A."/>
            <person name="Parkinson J."/>
            <person name="Shirley M."/>
            <person name="Wan K.L."/>
            <person name="Berriman M."/>
            <person name="Tomley F."/>
            <person name="Pain A."/>
        </authorList>
    </citation>
    <scope>NUCLEOTIDE SEQUENCE [LARGE SCALE GENOMIC DNA]</scope>
    <source>
        <strain evidence="2">Weybridge</strain>
    </source>
</reference>
<proteinExistence type="predicted"/>
<name>U6MBU1_EIMMA</name>